<dbReference type="SMART" id="SM00533">
    <property type="entry name" value="MUTSd"/>
    <property type="match status" value="1"/>
</dbReference>
<dbReference type="SMART" id="SM00534">
    <property type="entry name" value="MUTSac"/>
    <property type="match status" value="1"/>
</dbReference>
<dbReference type="SUPFAM" id="SSF52540">
    <property type="entry name" value="P-loop containing nucleoside triphosphate hydrolases"/>
    <property type="match status" value="1"/>
</dbReference>
<protein>
    <submittedName>
        <fullName evidence="7">MutS protein homolog 5</fullName>
    </submittedName>
</protein>
<keyword evidence="4" id="KW-0238">DNA-binding</keyword>
<dbReference type="SUPFAM" id="SSF48334">
    <property type="entry name" value="DNA repair protein MutS, domain III"/>
    <property type="match status" value="1"/>
</dbReference>
<dbReference type="AlphaFoldDB" id="A0A8D8R4H7"/>
<keyword evidence="3" id="KW-0067">ATP-binding</keyword>
<dbReference type="EMBL" id="HBUF01121333">
    <property type="protein sequence ID" value="CAG6642208.1"/>
    <property type="molecule type" value="Transcribed_RNA"/>
</dbReference>
<feature type="domain" description="DNA mismatch repair proteins mutS family" evidence="6">
    <location>
        <begin position="665"/>
        <end position="681"/>
    </location>
</feature>
<comment type="similarity">
    <text evidence="1">Belongs to the DNA mismatch repair MutS family.</text>
</comment>
<feature type="compositionally biased region" description="Polar residues" evidence="5">
    <location>
        <begin position="26"/>
        <end position="35"/>
    </location>
</feature>
<dbReference type="GO" id="GO:0051026">
    <property type="term" value="P:chiasma assembly"/>
    <property type="evidence" value="ECO:0007669"/>
    <property type="project" value="TreeGrafter"/>
</dbReference>
<evidence type="ECO:0000259" key="6">
    <source>
        <dbReference type="PROSITE" id="PS00486"/>
    </source>
</evidence>
<evidence type="ECO:0000256" key="1">
    <source>
        <dbReference type="ARBA" id="ARBA00006271"/>
    </source>
</evidence>
<name>A0A8D8R4H7_9HEMI</name>
<dbReference type="GO" id="GO:0005524">
    <property type="term" value="F:ATP binding"/>
    <property type="evidence" value="ECO:0007669"/>
    <property type="project" value="UniProtKB-KW"/>
</dbReference>
<dbReference type="InterPro" id="IPR036187">
    <property type="entry name" value="DNA_mismatch_repair_MutS_sf"/>
</dbReference>
<organism evidence="7">
    <name type="scientific">Cacopsylla melanoneura</name>
    <dbReference type="NCBI Taxonomy" id="428564"/>
    <lineage>
        <taxon>Eukaryota</taxon>
        <taxon>Metazoa</taxon>
        <taxon>Ecdysozoa</taxon>
        <taxon>Arthropoda</taxon>
        <taxon>Hexapoda</taxon>
        <taxon>Insecta</taxon>
        <taxon>Pterygota</taxon>
        <taxon>Neoptera</taxon>
        <taxon>Paraneoptera</taxon>
        <taxon>Hemiptera</taxon>
        <taxon>Sternorrhyncha</taxon>
        <taxon>Psylloidea</taxon>
        <taxon>Psyllidae</taxon>
        <taxon>Psyllinae</taxon>
        <taxon>Cacopsylla</taxon>
    </lineage>
</organism>
<dbReference type="Pfam" id="PF05192">
    <property type="entry name" value="MutS_III"/>
    <property type="match status" value="1"/>
</dbReference>
<dbReference type="GO" id="GO:0005634">
    <property type="term" value="C:nucleus"/>
    <property type="evidence" value="ECO:0007669"/>
    <property type="project" value="TreeGrafter"/>
</dbReference>
<dbReference type="EMBL" id="HBUF01121332">
    <property type="protein sequence ID" value="CAG6642207.1"/>
    <property type="molecule type" value="Transcribed_RNA"/>
</dbReference>
<dbReference type="PIRSF" id="PIRSF037677">
    <property type="entry name" value="DNA_mis_repair_Msh6"/>
    <property type="match status" value="1"/>
</dbReference>
<dbReference type="PANTHER" id="PTHR11361">
    <property type="entry name" value="DNA MISMATCH REPAIR PROTEIN MUTS FAMILY MEMBER"/>
    <property type="match status" value="1"/>
</dbReference>
<dbReference type="InterPro" id="IPR045076">
    <property type="entry name" value="MutS"/>
</dbReference>
<dbReference type="Gene3D" id="1.10.1420.10">
    <property type="match status" value="1"/>
</dbReference>
<sequence>MMDFEVTTSDSFVQSSGFSTTSTTSRPQSVNNIPGDTTSCSSADIQEMVMSVFWRGGFLGAACYCFETSQIHILADIRDEMPDFKILQCLFRQIQPSRVITSGTLSFNFIKKVKQLVLGEETVASEELPMTDKLHFQPSKVFVYDNCVRRILVMDLGCAPEDLSPEDRPSYIRSLVDLSQERSVCALGGLLSFLDKSLARLTLGAYECNILAVKYLSLDNILWMDTDTLMNLQIFAPKDHPSSFKWSWNRSKEGFSIFGLFNQCASKLGTRRMRTLMSQPTKDRYVIESRLEVIKFCLESRHAPVVKNIRENISHIQCVSKILTHLKNGLATVNHWLLLHKVLTNAIGIAEFCHAHQASGYYFQQIGSCLDNVLYIIAQSISRIMDKESSLLEERFIVSEGICEELDRRKVHAQKVCTVTSQVAQREIESLPPYVESCRIIYVPEIGYLLTIKQWKEKLTQEEMNFPGLEFKFAAKDYLHYKSPRCVKLDECLGDSQMSILEQESRIMMNLIAYIQSNISPLIKLLDLIAELDCLFALSIAAQEHNLTCPTILPPGSGIQIKNGRHPLQELNVESFVPNDFQAQKVHILTGPNACGKSVYLKQVALIIYLAHLGSFVPAEEARVNIVDYIHCRINTAEATEHHMSAFMCDLRQVTNALLNSTRHSLIILDEFGKGTLEMDGLALLTSSLNHLIAKHDECPLVLVATHFFSLASLLKPEVPIQQLTFKHRMEEEDIVYLYSIEEGNATCSLAHQVALSCGLPPAVVKRGQDILETFRTNQTIEPIPDQLRTMRLNRINAMTESFKSLRIENEEDLQKLINSLRQIL</sequence>
<proteinExistence type="inferred from homology"/>
<dbReference type="Gene3D" id="3.40.50.300">
    <property type="entry name" value="P-loop containing nucleotide triphosphate hydrolases"/>
    <property type="match status" value="1"/>
</dbReference>
<accession>A0A8D8R4H7</accession>
<dbReference type="InterPro" id="IPR000432">
    <property type="entry name" value="DNA_mismatch_repair_MutS_C"/>
</dbReference>
<dbReference type="InterPro" id="IPR027417">
    <property type="entry name" value="P-loop_NTPase"/>
</dbReference>
<feature type="compositionally biased region" description="Polar residues" evidence="5">
    <location>
        <begin position="1"/>
        <end position="14"/>
    </location>
</feature>
<dbReference type="GO" id="GO:0140664">
    <property type="term" value="F:ATP-dependent DNA damage sensor activity"/>
    <property type="evidence" value="ECO:0007669"/>
    <property type="project" value="InterPro"/>
</dbReference>
<evidence type="ECO:0000256" key="3">
    <source>
        <dbReference type="ARBA" id="ARBA00022840"/>
    </source>
</evidence>
<dbReference type="PROSITE" id="PS00486">
    <property type="entry name" value="DNA_MISMATCH_REPAIR_2"/>
    <property type="match status" value="1"/>
</dbReference>
<keyword evidence="2" id="KW-0547">Nucleotide-binding</keyword>
<dbReference type="PANTHER" id="PTHR11361:SF20">
    <property type="entry name" value="MUTS PROTEIN HOMOLOG 5"/>
    <property type="match status" value="1"/>
</dbReference>
<dbReference type="GO" id="GO:0030983">
    <property type="term" value="F:mismatched DNA binding"/>
    <property type="evidence" value="ECO:0007669"/>
    <property type="project" value="InterPro"/>
</dbReference>
<reference evidence="7" key="1">
    <citation type="submission" date="2021-05" db="EMBL/GenBank/DDBJ databases">
        <authorList>
            <person name="Alioto T."/>
            <person name="Alioto T."/>
            <person name="Gomez Garrido J."/>
        </authorList>
    </citation>
    <scope>NUCLEOTIDE SEQUENCE</scope>
</reference>
<feature type="region of interest" description="Disordered" evidence="5">
    <location>
        <begin position="1"/>
        <end position="35"/>
    </location>
</feature>
<feature type="compositionally biased region" description="Low complexity" evidence="5">
    <location>
        <begin position="15"/>
        <end position="25"/>
    </location>
</feature>
<dbReference type="GO" id="GO:0006298">
    <property type="term" value="P:mismatch repair"/>
    <property type="evidence" value="ECO:0007669"/>
    <property type="project" value="InterPro"/>
</dbReference>
<evidence type="ECO:0000256" key="2">
    <source>
        <dbReference type="ARBA" id="ARBA00022741"/>
    </source>
</evidence>
<evidence type="ECO:0000313" key="7">
    <source>
        <dbReference type="EMBL" id="CAG6642207.1"/>
    </source>
</evidence>
<dbReference type="InterPro" id="IPR007696">
    <property type="entry name" value="DNA_mismatch_repair_MutS_core"/>
</dbReference>
<dbReference type="EMBL" id="HBUF01121336">
    <property type="protein sequence ID" value="CAG6642214.1"/>
    <property type="molecule type" value="Transcribed_RNA"/>
</dbReference>
<evidence type="ECO:0000256" key="4">
    <source>
        <dbReference type="ARBA" id="ARBA00023125"/>
    </source>
</evidence>
<evidence type="ECO:0000256" key="5">
    <source>
        <dbReference type="SAM" id="MobiDB-lite"/>
    </source>
</evidence>
<dbReference type="Pfam" id="PF00488">
    <property type="entry name" value="MutS_V"/>
    <property type="match status" value="1"/>
</dbReference>
<dbReference type="InterPro" id="IPR017261">
    <property type="entry name" value="DNA_mismatch_repair_MutS/MSH"/>
</dbReference>